<dbReference type="OrthoDB" id="4777753at2759"/>
<proteinExistence type="predicted"/>
<name>A0A8K0T622_9HYPO</name>
<dbReference type="Gene3D" id="4.10.60.10">
    <property type="entry name" value="Zinc finger, CCHC-type"/>
    <property type="match status" value="1"/>
</dbReference>
<dbReference type="GO" id="GO:0003676">
    <property type="term" value="F:nucleic acid binding"/>
    <property type="evidence" value="ECO:0007669"/>
    <property type="project" value="InterPro"/>
</dbReference>
<feature type="domain" description="CCHC-type" evidence="2">
    <location>
        <begin position="315"/>
        <end position="331"/>
    </location>
</feature>
<feature type="region of interest" description="Disordered" evidence="1">
    <location>
        <begin position="1"/>
        <end position="61"/>
    </location>
</feature>
<feature type="region of interest" description="Disordered" evidence="1">
    <location>
        <begin position="237"/>
        <end position="285"/>
    </location>
</feature>
<evidence type="ECO:0000313" key="4">
    <source>
        <dbReference type="Proteomes" id="UP000813444"/>
    </source>
</evidence>
<dbReference type="InterPro" id="IPR001878">
    <property type="entry name" value="Znf_CCHC"/>
</dbReference>
<keyword evidence="4" id="KW-1185">Reference proteome</keyword>
<comment type="caution">
    <text evidence="3">The sequence shown here is derived from an EMBL/GenBank/DDBJ whole genome shotgun (WGS) entry which is preliminary data.</text>
</comment>
<dbReference type="SMART" id="SM00343">
    <property type="entry name" value="ZnF_C2HC"/>
    <property type="match status" value="2"/>
</dbReference>
<dbReference type="AlphaFoldDB" id="A0A8K0T622"/>
<feature type="compositionally biased region" description="Basic and acidic residues" evidence="1">
    <location>
        <begin position="79"/>
        <end position="89"/>
    </location>
</feature>
<feature type="compositionally biased region" description="Basic and acidic residues" evidence="1">
    <location>
        <begin position="115"/>
        <end position="124"/>
    </location>
</feature>
<gene>
    <name evidence="3" type="ORF">B0I35DRAFT_403223</name>
</gene>
<sequence length="481" mass="50729">MADIEMKNGEPNSANADTSGVGAANAGQSGAGAANAANTGTGAGAANAANAGPAGAGTADAVNTGAGALALAWHTGQPRLERGTGDRGGHSGGRGGGRGGRGGQTNAGQPGAGRAPDRGEERSVLRRRGGGVTKPGKFEWVHNLEMNVVINKQNKIESVVPSKEFQGRNVMTLGTGNNANAYTFAAVDGNAAGAMIQTALNATGASGVMGMFKTYDLPRYEDDVQNPRKRVVHTEFPSFGSQAPLPAAQKAADTQVGRPTNQPPAHHPTNAPPFRRPEQSFGGRAGTRKCANCGGGDHILVHCAKADEQTGLIGGCVKCNKMNHTVDQCTILLSKDDGYRFDWIVTRRINLPGVQFTEGRWEDLAYGYLQAHPGLAKNGLPWSREFTRRFLAKGPWGRIGSHYRRRDTLAVDPCTQSLGQWTNFHKLPPIKLTSCGSNVTRFFDLDPILKGSMMSQIDKDAGTMDNLVAAYGKVRVNSRSD</sequence>
<evidence type="ECO:0000256" key="1">
    <source>
        <dbReference type="SAM" id="MobiDB-lite"/>
    </source>
</evidence>
<evidence type="ECO:0000313" key="3">
    <source>
        <dbReference type="EMBL" id="KAH7327759.1"/>
    </source>
</evidence>
<feature type="compositionally biased region" description="Low complexity" evidence="1">
    <location>
        <begin position="20"/>
        <end position="61"/>
    </location>
</feature>
<dbReference type="InterPro" id="IPR036875">
    <property type="entry name" value="Znf_CCHC_sf"/>
</dbReference>
<dbReference type="GO" id="GO:0008270">
    <property type="term" value="F:zinc ion binding"/>
    <property type="evidence" value="ECO:0007669"/>
    <property type="project" value="InterPro"/>
</dbReference>
<dbReference type="Proteomes" id="UP000813444">
    <property type="component" value="Unassembled WGS sequence"/>
</dbReference>
<reference evidence="3" key="1">
    <citation type="journal article" date="2021" name="Nat. Commun.">
        <title>Genetic determinants of endophytism in the Arabidopsis root mycobiome.</title>
        <authorList>
            <person name="Mesny F."/>
            <person name="Miyauchi S."/>
            <person name="Thiergart T."/>
            <person name="Pickel B."/>
            <person name="Atanasova L."/>
            <person name="Karlsson M."/>
            <person name="Huettel B."/>
            <person name="Barry K.W."/>
            <person name="Haridas S."/>
            <person name="Chen C."/>
            <person name="Bauer D."/>
            <person name="Andreopoulos W."/>
            <person name="Pangilinan J."/>
            <person name="LaButti K."/>
            <person name="Riley R."/>
            <person name="Lipzen A."/>
            <person name="Clum A."/>
            <person name="Drula E."/>
            <person name="Henrissat B."/>
            <person name="Kohler A."/>
            <person name="Grigoriev I.V."/>
            <person name="Martin F.M."/>
            <person name="Hacquard S."/>
        </authorList>
    </citation>
    <scope>NUCLEOTIDE SEQUENCE</scope>
    <source>
        <strain evidence="3">MPI-CAGE-CH-0235</strain>
    </source>
</reference>
<evidence type="ECO:0000259" key="2">
    <source>
        <dbReference type="SMART" id="SM00343"/>
    </source>
</evidence>
<protein>
    <recommendedName>
        <fullName evidence="2">CCHC-type domain-containing protein</fullName>
    </recommendedName>
</protein>
<feature type="region of interest" description="Disordered" evidence="1">
    <location>
        <begin position="75"/>
        <end position="135"/>
    </location>
</feature>
<dbReference type="EMBL" id="JAGPNK010000001">
    <property type="protein sequence ID" value="KAH7327759.1"/>
    <property type="molecule type" value="Genomic_DNA"/>
</dbReference>
<feature type="domain" description="CCHC-type" evidence="2">
    <location>
        <begin position="289"/>
        <end position="305"/>
    </location>
</feature>
<organism evidence="3 4">
    <name type="scientific">Stachybotrys elegans</name>
    <dbReference type="NCBI Taxonomy" id="80388"/>
    <lineage>
        <taxon>Eukaryota</taxon>
        <taxon>Fungi</taxon>
        <taxon>Dikarya</taxon>
        <taxon>Ascomycota</taxon>
        <taxon>Pezizomycotina</taxon>
        <taxon>Sordariomycetes</taxon>
        <taxon>Hypocreomycetidae</taxon>
        <taxon>Hypocreales</taxon>
        <taxon>Stachybotryaceae</taxon>
        <taxon>Stachybotrys</taxon>
    </lineage>
</organism>
<feature type="compositionally biased region" description="Gly residues" evidence="1">
    <location>
        <begin position="90"/>
        <end position="105"/>
    </location>
</feature>
<accession>A0A8K0T622</accession>
<dbReference type="SUPFAM" id="SSF57756">
    <property type="entry name" value="Retrovirus zinc finger-like domains"/>
    <property type="match status" value="1"/>
</dbReference>